<dbReference type="InterPro" id="IPR009057">
    <property type="entry name" value="Homeodomain-like_sf"/>
</dbReference>
<dbReference type="GO" id="GO:0003700">
    <property type="term" value="F:DNA-binding transcription factor activity"/>
    <property type="evidence" value="ECO:0007669"/>
    <property type="project" value="TreeGrafter"/>
</dbReference>
<dbReference type="Pfam" id="PF00440">
    <property type="entry name" value="TetR_N"/>
    <property type="match status" value="1"/>
</dbReference>
<dbReference type="GO" id="GO:0000976">
    <property type="term" value="F:transcription cis-regulatory region binding"/>
    <property type="evidence" value="ECO:0007669"/>
    <property type="project" value="TreeGrafter"/>
</dbReference>
<dbReference type="OrthoDB" id="9795011at2"/>
<dbReference type="PANTHER" id="PTHR30055">
    <property type="entry name" value="HTH-TYPE TRANSCRIPTIONAL REGULATOR RUTR"/>
    <property type="match status" value="1"/>
</dbReference>
<feature type="domain" description="HTH tetR-type" evidence="3">
    <location>
        <begin position="9"/>
        <end position="67"/>
    </location>
</feature>
<keyword evidence="5" id="KW-1185">Reference proteome</keyword>
<dbReference type="PANTHER" id="PTHR30055:SF226">
    <property type="entry name" value="HTH-TYPE TRANSCRIPTIONAL REGULATOR PKSA"/>
    <property type="match status" value="1"/>
</dbReference>
<dbReference type="HOGENOM" id="CLU_084981_0_0_5"/>
<sequence length="203" mass="21925">MGIRTNQRRRTRKDLLEAAARLIDEGRMPTLEEVAAEALVARATAYRYFPNVEALLREAALDIAVPEPATLFDAAAPADPVARAQRVDTALHDMVCANESALRLMLAHTLERSATREKASSVPLRQNRRAALIDAALEPLAETLAPAAHDRLAKALGLLVGTEAFIACKDVLQLGDAEARAVKAWAIGALVEVAMKQSRSKSK</sequence>
<dbReference type="SUPFAM" id="SSF46689">
    <property type="entry name" value="Homeodomain-like"/>
    <property type="match status" value="1"/>
</dbReference>
<gene>
    <name evidence="4" type="ordered locus">Sala_2789</name>
</gene>
<evidence type="ECO:0000313" key="4">
    <source>
        <dbReference type="EMBL" id="ABF54494.1"/>
    </source>
</evidence>
<accession>Q1GPC8</accession>
<organism evidence="4 5">
    <name type="scientific">Sphingopyxis alaskensis (strain DSM 13593 / LMG 18877 / RB2256)</name>
    <name type="common">Sphingomonas alaskensis</name>
    <dbReference type="NCBI Taxonomy" id="317655"/>
    <lineage>
        <taxon>Bacteria</taxon>
        <taxon>Pseudomonadati</taxon>
        <taxon>Pseudomonadota</taxon>
        <taxon>Alphaproteobacteria</taxon>
        <taxon>Sphingomonadales</taxon>
        <taxon>Sphingomonadaceae</taxon>
        <taxon>Sphingopyxis</taxon>
    </lineage>
</organism>
<name>Q1GPC8_SPHAL</name>
<dbReference type="AlphaFoldDB" id="Q1GPC8"/>
<dbReference type="Gene3D" id="1.10.357.10">
    <property type="entry name" value="Tetracycline Repressor, domain 2"/>
    <property type="match status" value="1"/>
</dbReference>
<dbReference type="PROSITE" id="PS50977">
    <property type="entry name" value="HTH_TETR_2"/>
    <property type="match status" value="1"/>
</dbReference>
<dbReference type="InterPro" id="IPR001647">
    <property type="entry name" value="HTH_TetR"/>
</dbReference>
<keyword evidence="1 2" id="KW-0238">DNA-binding</keyword>
<dbReference type="eggNOG" id="COG1309">
    <property type="taxonomic scope" value="Bacteria"/>
</dbReference>
<dbReference type="RefSeq" id="WP_011543059.1">
    <property type="nucleotide sequence ID" value="NC_008048.1"/>
</dbReference>
<evidence type="ECO:0000259" key="3">
    <source>
        <dbReference type="PROSITE" id="PS50977"/>
    </source>
</evidence>
<feature type="DNA-binding region" description="H-T-H motif" evidence="2">
    <location>
        <begin position="30"/>
        <end position="49"/>
    </location>
</feature>
<evidence type="ECO:0000256" key="2">
    <source>
        <dbReference type="PROSITE-ProRule" id="PRU00335"/>
    </source>
</evidence>
<reference evidence="4 5" key="1">
    <citation type="journal article" date="2009" name="Proc. Natl. Acad. Sci. U.S.A.">
        <title>The genomic basis of trophic strategy in marine bacteria.</title>
        <authorList>
            <person name="Lauro F.M."/>
            <person name="McDougald D."/>
            <person name="Thomas T."/>
            <person name="Williams T.J."/>
            <person name="Egan S."/>
            <person name="Rice S."/>
            <person name="DeMaere M.Z."/>
            <person name="Ting L."/>
            <person name="Ertan H."/>
            <person name="Johnson J."/>
            <person name="Ferriera S."/>
            <person name="Lapidus A."/>
            <person name="Anderson I."/>
            <person name="Kyrpides N."/>
            <person name="Munk A.C."/>
            <person name="Detter C."/>
            <person name="Han C.S."/>
            <person name="Brown M.V."/>
            <person name="Robb F.T."/>
            <person name="Kjelleberg S."/>
            <person name="Cavicchioli R."/>
        </authorList>
    </citation>
    <scope>NUCLEOTIDE SEQUENCE [LARGE SCALE GENOMIC DNA]</scope>
    <source>
        <strain evidence="5">DSM 13593 / LMG 18877 / RB2256</strain>
    </source>
</reference>
<proteinExistence type="predicted"/>
<protein>
    <submittedName>
        <fullName evidence="4">Transcriptional regulator, TetR family</fullName>
    </submittedName>
</protein>
<dbReference type="STRING" id="317655.Sala_2789"/>
<evidence type="ECO:0000313" key="5">
    <source>
        <dbReference type="Proteomes" id="UP000006578"/>
    </source>
</evidence>
<dbReference type="EMBL" id="CP000356">
    <property type="protein sequence ID" value="ABF54494.1"/>
    <property type="molecule type" value="Genomic_DNA"/>
</dbReference>
<dbReference type="KEGG" id="sal:Sala_2789"/>
<dbReference type="InterPro" id="IPR050109">
    <property type="entry name" value="HTH-type_TetR-like_transc_reg"/>
</dbReference>
<evidence type="ECO:0000256" key="1">
    <source>
        <dbReference type="ARBA" id="ARBA00023125"/>
    </source>
</evidence>
<dbReference type="Proteomes" id="UP000006578">
    <property type="component" value="Chromosome"/>
</dbReference>